<keyword evidence="5" id="KW-1185">Reference proteome</keyword>
<dbReference type="RefSeq" id="WP_394607678.1">
    <property type="nucleotide sequence ID" value="NZ_JBIHSN010000002.1"/>
</dbReference>
<dbReference type="NCBIfam" id="NF006055">
    <property type="entry name" value="PRK08203.1"/>
    <property type="match status" value="1"/>
</dbReference>
<name>A0ABW7IV68_9VIBR</name>
<accession>A0ABW7IV68</accession>
<feature type="domain" description="Amidohydrolase-related" evidence="3">
    <location>
        <begin position="69"/>
        <end position="434"/>
    </location>
</feature>
<dbReference type="Pfam" id="PF01979">
    <property type="entry name" value="Amidohydro_1"/>
    <property type="match status" value="1"/>
</dbReference>
<dbReference type="EC" id="3.5.4.32" evidence="4"/>
<reference evidence="4 5" key="1">
    <citation type="submission" date="2024-10" db="EMBL/GenBank/DDBJ databases">
        <authorList>
            <person name="Yibar A."/>
            <person name="Saticioglu I.B."/>
            <person name="Duman M."/>
            <person name="Ajmi N."/>
            <person name="Gurler F."/>
            <person name="Ay H."/>
            <person name="Onuk E."/>
            <person name="Guler S."/>
            <person name="Romalde J.L."/>
        </authorList>
    </citation>
    <scope>NUCLEOTIDE SEQUENCE [LARGE SCALE GENOMIC DNA]</scope>
    <source>
        <strain evidence="4 5">14-MA-B</strain>
    </source>
</reference>
<dbReference type="CDD" id="cd01298">
    <property type="entry name" value="ATZ_TRZ_like"/>
    <property type="match status" value="1"/>
</dbReference>
<evidence type="ECO:0000259" key="3">
    <source>
        <dbReference type="Pfam" id="PF01979"/>
    </source>
</evidence>
<dbReference type="InterPro" id="IPR050287">
    <property type="entry name" value="MTA/SAH_deaminase"/>
</dbReference>
<dbReference type="InterPro" id="IPR006680">
    <property type="entry name" value="Amidohydro-rel"/>
</dbReference>
<dbReference type="Gene3D" id="2.30.40.10">
    <property type="entry name" value="Urease, subunit C, domain 1"/>
    <property type="match status" value="1"/>
</dbReference>
<dbReference type="InterPro" id="IPR032466">
    <property type="entry name" value="Metal_Hydrolase"/>
</dbReference>
<gene>
    <name evidence="4" type="ORF">ACGRQ9_08200</name>
</gene>
<evidence type="ECO:0000256" key="2">
    <source>
        <dbReference type="ARBA" id="ARBA00022801"/>
    </source>
</evidence>
<dbReference type="Proteomes" id="UP001607151">
    <property type="component" value="Unassembled WGS sequence"/>
</dbReference>
<comment type="similarity">
    <text evidence="1">Belongs to the metallo-dependent hydrolases superfamily. ATZ/TRZ family.</text>
</comment>
<dbReference type="InterPro" id="IPR011059">
    <property type="entry name" value="Metal-dep_hydrolase_composite"/>
</dbReference>
<dbReference type="PANTHER" id="PTHR43794:SF11">
    <property type="entry name" value="AMIDOHYDROLASE-RELATED DOMAIN-CONTAINING PROTEIN"/>
    <property type="match status" value="1"/>
</dbReference>
<sequence length="468" mass="51579">MSQTLNTPQSATQNLTTTWIKNPLAIYTGSTQDARGGIVVQGNIILELVALNTEPQHKIDHVVNAKNHVVTPGLINAHHHFYQTLTRAYPDALDKELFNWLKTLYPVWAGLDEEMHALSTEVALVEMMMSGCTTASDHHYLIPVGLEHAIDIQVETAQKLGVRAILTRGSMSLGEDDGGLPPRHTIQTEQTIIDDSVRLINQYHQREDGAMTQIALAPCSPFSVTTDLMKETSRIAHQENVMMHTHLCETIDEEEFCLQRFGHRPVDYLESVGWLNDKTWLAHGIHFNDEEIQRLGSAGVGISHCPTSNMMLASGICRNNELEAAGVKVGLGVDGSASNDGSNMIGEVRMAMYLQRLRYGSANVSHLDALRWATKGSAAAMGRSDIGTLEVGKQADISMFTLDEIRFSGSHDPLAALIMCGAQQADRVMINGEWRVHDGHVIGLDLECLLIQHRAAAKRLAEKAMKLR</sequence>
<dbReference type="GO" id="GO:0102127">
    <property type="term" value="F:8-oxoguanine deaminase activity"/>
    <property type="evidence" value="ECO:0007669"/>
    <property type="project" value="UniProtKB-EC"/>
</dbReference>
<evidence type="ECO:0000256" key="1">
    <source>
        <dbReference type="ARBA" id="ARBA00006745"/>
    </source>
</evidence>
<comment type="caution">
    <text evidence="4">The sequence shown here is derived from an EMBL/GenBank/DDBJ whole genome shotgun (WGS) entry which is preliminary data.</text>
</comment>
<dbReference type="SUPFAM" id="SSF51338">
    <property type="entry name" value="Composite domain of metallo-dependent hydrolases"/>
    <property type="match status" value="2"/>
</dbReference>
<evidence type="ECO:0000313" key="5">
    <source>
        <dbReference type="Proteomes" id="UP001607151"/>
    </source>
</evidence>
<organism evidence="4 5">
    <name type="scientific">Vibrio rumoiensis</name>
    <dbReference type="NCBI Taxonomy" id="76258"/>
    <lineage>
        <taxon>Bacteria</taxon>
        <taxon>Pseudomonadati</taxon>
        <taxon>Pseudomonadota</taxon>
        <taxon>Gammaproteobacteria</taxon>
        <taxon>Vibrionales</taxon>
        <taxon>Vibrionaceae</taxon>
        <taxon>Vibrio</taxon>
    </lineage>
</organism>
<dbReference type="PANTHER" id="PTHR43794">
    <property type="entry name" value="AMINOHYDROLASE SSNA-RELATED"/>
    <property type="match status" value="1"/>
</dbReference>
<keyword evidence="2 4" id="KW-0378">Hydrolase</keyword>
<dbReference type="SUPFAM" id="SSF51556">
    <property type="entry name" value="Metallo-dependent hydrolases"/>
    <property type="match status" value="1"/>
</dbReference>
<dbReference type="Gene3D" id="3.20.20.140">
    <property type="entry name" value="Metal-dependent hydrolases"/>
    <property type="match status" value="1"/>
</dbReference>
<protein>
    <submittedName>
        <fullName evidence="4">8-oxoguanine deaminase</fullName>
        <ecNumber evidence="4">3.5.4.32</ecNumber>
    </submittedName>
</protein>
<dbReference type="EMBL" id="JBIHSN010000002">
    <property type="protein sequence ID" value="MFH0265469.1"/>
    <property type="molecule type" value="Genomic_DNA"/>
</dbReference>
<proteinExistence type="inferred from homology"/>
<evidence type="ECO:0000313" key="4">
    <source>
        <dbReference type="EMBL" id="MFH0265469.1"/>
    </source>
</evidence>